<organism evidence="2 3">
    <name type="scientific">Parapedobacter composti</name>
    <dbReference type="NCBI Taxonomy" id="623281"/>
    <lineage>
        <taxon>Bacteria</taxon>
        <taxon>Pseudomonadati</taxon>
        <taxon>Bacteroidota</taxon>
        <taxon>Sphingobacteriia</taxon>
        <taxon>Sphingobacteriales</taxon>
        <taxon>Sphingobacteriaceae</taxon>
        <taxon>Parapedobacter</taxon>
    </lineage>
</organism>
<feature type="transmembrane region" description="Helical" evidence="1">
    <location>
        <begin position="349"/>
        <end position="369"/>
    </location>
</feature>
<keyword evidence="1" id="KW-0472">Membrane</keyword>
<feature type="transmembrane region" description="Helical" evidence="1">
    <location>
        <begin position="381"/>
        <end position="401"/>
    </location>
</feature>
<dbReference type="AlphaFoldDB" id="A0A1I1I6J0"/>
<name>A0A1I1I6J0_9SPHI</name>
<gene>
    <name evidence="2" type="ORF">SAMN05421747_10897</name>
</gene>
<dbReference type="EMBL" id="FOLL01000008">
    <property type="protein sequence ID" value="SFC31824.1"/>
    <property type="molecule type" value="Genomic_DNA"/>
</dbReference>
<feature type="transmembrane region" description="Helical" evidence="1">
    <location>
        <begin position="58"/>
        <end position="79"/>
    </location>
</feature>
<dbReference type="STRING" id="623281.SAMN05421747_10897"/>
<feature type="transmembrane region" description="Helical" evidence="1">
    <location>
        <begin position="12"/>
        <end position="29"/>
    </location>
</feature>
<keyword evidence="1" id="KW-0812">Transmembrane</keyword>
<accession>A0A1I1I6J0</accession>
<dbReference type="Proteomes" id="UP000199577">
    <property type="component" value="Unassembled WGS sequence"/>
</dbReference>
<reference evidence="2 3" key="1">
    <citation type="submission" date="2016-10" db="EMBL/GenBank/DDBJ databases">
        <authorList>
            <person name="de Groot N.N."/>
        </authorList>
    </citation>
    <scope>NUCLEOTIDE SEQUENCE [LARGE SCALE GENOMIC DNA]</scope>
    <source>
        <strain evidence="2 3">DSM 22900</strain>
    </source>
</reference>
<feature type="transmembrane region" description="Helical" evidence="1">
    <location>
        <begin position="85"/>
        <end position="108"/>
    </location>
</feature>
<feature type="transmembrane region" description="Helical" evidence="1">
    <location>
        <begin position="35"/>
        <end position="51"/>
    </location>
</feature>
<keyword evidence="3" id="KW-1185">Reference proteome</keyword>
<feature type="transmembrane region" description="Helical" evidence="1">
    <location>
        <begin position="172"/>
        <end position="198"/>
    </location>
</feature>
<proteinExistence type="predicted"/>
<evidence type="ECO:0000313" key="2">
    <source>
        <dbReference type="EMBL" id="SFC31824.1"/>
    </source>
</evidence>
<feature type="transmembrane region" description="Helical" evidence="1">
    <location>
        <begin position="230"/>
        <end position="247"/>
    </location>
</feature>
<feature type="transmembrane region" description="Helical" evidence="1">
    <location>
        <begin position="207"/>
        <end position="224"/>
    </location>
</feature>
<evidence type="ECO:0008006" key="4">
    <source>
        <dbReference type="Google" id="ProtNLM"/>
    </source>
</evidence>
<evidence type="ECO:0000256" key="1">
    <source>
        <dbReference type="SAM" id="Phobius"/>
    </source>
</evidence>
<keyword evidence="1" id="KW-1133">Transmembrane helix</keyword>
<feature type="transmembrane region" description="Helical" evidence="1">
    <location>
        <begin position="259"/>
        <end position="279"/>
    </location>
</feature>
<protein>
    <recommendedName>
        <fullName evidence="4">O-Antigen ligase</fullName>
    </recommendedName>
</protein>
<sequence>MMLVKSKLHSLWLLLLYFLYIFNISFAPFPYYVRTRIIFGVLGLLLGLLLLRPRVSKSVIYFMVAVLLLLVPCGLTFLVNGVFDAWFIQYAAQQVLHLSGAYLLVLLSLQFVKPFDLNRLFLFIIYAVALNNLLAAVMFIAPPLQDFMLAIQNHDELARTKLEEYLDMDFRLYGLGIHTFFMGGLLSGYSLLLAAYLLRKERRGKQTLWLTLLFLFIAITGLFIARTTLVGAAIGTVYILWPSRWSATFSRGAIKRNFLFIAVLLASMIFGVIALNYFFPEAWDSDIIGYALEFYIRMDQGDALATESTDHLKTMYIWPDSWRTWLIGDGRFNVPGGFYMDTDVGYLRMIYYFGVTGMLLFFVIQFVLVERIHRFYRDRHVSFFLFASAVFVLLLNLKALADVNAFFYLILWLAIIKRDESLENAKKGENL</sequence>
<evidence type="ECO:0000313" key="3">
    <source>
        <dbReference type="Proteomes" id="UP000199577"/>
    </source>
</evidence>
<feature type="transmembrane region" description="Helical" evidence="1">
    <location>
        <begin position="120"/>
        <end position="141"/>
    </location>
</feature>